<organism evidence="2 3">
    <name type="scientific">Bradyrhizobium stylosanthis</name>
    <dbReference type="NCBI Taxonomy" id="1803665"/>
    <lineage>
        <taxon>Bacteria</taxon>
        <taxon>Pseudomonadati</taxon>
        <taxon>Pseudomonadota</taxon>
        <taxon>Alphaproteobacteria</taxon>
        <taxon>Hyphomicrobiales</taxon>
        <taxon>Nitrobacteraceae</taxon>
        <taxon>Bradyrhizobium</taxon>
    </lineage>
</organism>
<dbReference type="RefSeq" id="WP_145670345.1">
    <property type="nucleotide sequence ID" value="NZ_VITK01000025.1"/>
</dbReference>
<evidence type="ECO:0000313" key="2">
    <source>
        <dbReference type="EMBL" id="TWA88867.1"/>
    </source>
</evidence>
<evidence type="ECO:0000313" key="3">
    <source>
        <dbReference type="Proteomes" id="UP000319949"/>
    </source>
</evidence>
<feature type="compositionally biased region" description="Basic residues" evidence="1">
    <location>
        <begin position="20"/>
        <end position="31"/>
    </location>
</feature>
<accession>A0A560CVI3</accession>
<reference evidence="2 3" key="1">
    <citation type="submission" date="2019-06" db="EMBL/GenBank/DDBJ databases">
        <title>Genomic Encyclopedia of Type Strains, Phase IV (KMG-V): Genome sequencing to study the core and pangenomes of soil and plant-associated prokaryotes.</title>
        <authorList>
            <person name="Whitman W."/>
        </authorList>
    </citation>
    <scope>NUCLEOTIDE SEQUENCE [LARGE SCALE GENOMIC DNA]</scope>
    <source>
        <strain evidence="2 3">BR 510</strain>
    </source>
</reference>
<dbReference type="AlphaFoldDB" id="A0A560CVI3"/>
<sequence>MTELTAIIMAANVHHSIKNRRGSIKKQRRLSVNREHDVPDKPSELGRIFASENDGGAQN</sequence>
<dbReference type="Proteomes" id="UP000319949">
    <property type="component" value="Unassembled WGS sequence"/>
</dbReference>
<proteinExistence type="predicted"/>
<feature type="compositionally biased region" description="Basic and acidic residues" evidence="1">
    <location>
        <begin position="32"/>
        <end position="44"/>
    </location>
</feature>
<gene>
    <name evidence="2" type="ORF">FBZ96_1252</name>
</gene>
<comment type="caution">
    <text evidence="2">The sequence shown here is derived from an EMBL/GenBank/DDBJ whole genome shotgun (WGS) entry which is preliminary data.</text>
</comment>
<dbReference type="OrthoDB" id="9971958at2"/>
<feature type="region of interest" description="Disordered" evidence="1">
    <location>
        <begin position="20"/>
        <end position="59"/>
    </location>
</feature>
<keyword evidence="3" id="KW-1185">Reference proteome</keyword>
<evidence type="ECO:0000256" key="1">
    <source>
        <dbReference type="SAM" id="MobiDB-lite"/>
    </source>
</evidence>
<dbReference type="EMBL" id="VITK01000025">
    <property type="protein sequence ID" value="TWA88867.1"/>
    <property type="molecule type" value="Genomic_DNA"/>
</dbReference>
<name>A0A560CVI3_9BRAD</name>
<protein>
    <submittedName>
        <fullName evidence="2">Uncharacterized protein</fullName>
    </submittedName>
</protein>